<dbReference type="Proteomes" id="UP000241118">
    <property type="component" value="Unassembled WGS sequence"/>
</dbReference>
<reference evidence="2 3" key="1">
    <citation type="submission" date="2018-03" db="EMBL/GenBank/DDBJ databases">
        <title>Genomic Encyclopedia of Type Strains, Phase III (KMG-III): the genomes of soil and plant-associated and newly described type strains.</title>
        <authorList>
            <person name="Whitman W."/>
        </authorList>
    </citation>
    <scope>NUCLEOTIDE SEQUENCE [LARGE SCALE GENOMIC DNA]</scope>
    <source>
        <strain evidence="2 3">CGMCC 4.7097</strain>
    </source>
</reference>
<proteinExistence type="predicted"/>
<keyword evidence="3" id="KW-1185">Reference proteome</keyword>
<sequence>MTYAADRLHEEVAYVAYHFHWQREQILDLEHHERRRWVREIARINTRVNEGG</sequence>
<dbReference type="AlphaFoldDB" id="A0A2P8IBS3"/>
<dbReference type="InterPro" id="IPR046648">
    <property type="entry name" value="DUF6760"/>
</dbReference>
<gene>
    <name evidence="2" type="ORF">B0I31_104191</name>
</gene>
<evidence type="ECO:0000313" key="3">
    <source>
        <dbReference type="Proteomes" id="UP000241118"/>
    </source>
</evidence>
<comment type="caution">
    <text evidence="2">The sequence shown here is derived from an EMBL/GenBank/DDBJ whole genome shotgun (WGS) entry which is preliminary data.</text>
</comment>
<evidence type="ECO:0000313" key="2">
    <source>
        <dbReference type="EMBL" id="PSL55900.1"/>
    </source>
</evidence>
<protein>
    <recommendedName>
        <fullName evidence="1">DUF6760 domain-containing protein</fullName>
    </recommendedName>
</protein>
<dbReference type="Pfam" id="PF20546">
    <property type="entry name" value="DUF6760"/>
    <property type="match status" value="1"/>
</dbReference>
<accession>A0A2P8IBS3</accession>
<evidence type="ECO:0000259" key="1">
    <source>
        <dbReference type="Pfam" id="PF20546"/>
    </source>
</evidence>
<dbReference type="EMBL" id="PYAX01000004">
    <property type="protein sequence ID" value="PSL55900.1"/>
    <property type="molecule type" value="Genomic_DNA"/>
</dbReference>
<name>A0A2P8IBS3_SACCR</name>
<organism evidence="2 3">
    <name type="scientific">Saccharothrix carnea</name>
    <dbReference type="NCBI Taxonomy" id="1280637"/>
    <lineage>
        <taxon>Bacteria</taxon>
        <taxon>Bacillati</taxon>
        <taxon>Actinomycetota</taxon>
        <taxon>Actinomycetes</taxon>
        <taxon>Pseudonocardiales</taxon>
        <taxon>Pseudonocardiaceae</taxon>
        <taxon>Saccharothrix</taxon>
    </lineage>
</organism>
<feature type="domain" description="DUF6760" evidence="1">
    <location>
        <begin position="3"/>
        <end position="51"/>
    </location>
</feature>
<dbReference type="RefSeq" id="WP_181320139.1">
    <property type="nucleotide sequence ID" value="NZ_JBHXUE010000078.1"/>
</dbReference>